<organism evidence="19 20">
    <name type="scientific">Magnetovibrio blakemorei</name>
    <dbReference type="NCBI Taxonomy" id="28181"/>
    <lineage>
        <taxon>Bacteria</taxon>
        <taxon>Pseudomonadati</taxon>
        <taxon>Pseudomonadota</taxon>
        <taxon>Alphaproteobacteria</taxon>
        <taxon>Rhodospirillales</taxon>
        <taxon>Magnetovibrionaceae</taxon>
        <taxon>Magnetovibrio</taxon>
    </lineage>
</organism>
<dbReference type="OrthoDB" id="9810648at2"/>
<dbReference type="EMBL" id="MCGG01000055">
    <property type="protein sequence ID" value="OEJ65157.1"/>
    <property type="molecule type" value="Genomic_DNA"/>
</dbReference>
<dbReference type="PROSITE" id="PS51186">
    <property type="entry name" value="GNAT"/>
    <property type="match status" value="1"/>
</dbReference>
<evidence type="ECO:0000313" key="19">
    <source>
        <dbReference type="EMBL" id="OEJ65157.1"/>
    </source>
</evidence>
<reference evidence="20" key="1">
    <citation type="submission" date="2016-07" db="EMBL/GenBank/DDBJ databases">
        <authorList>
            <person name="Florea S."/>
            <person name="Webb J.S."/>
            <person name="Jaromczyk J."/>
            <person name="Schardl C.L."/>
        </authorList>
    </citation>
    <scope>NUCLEOTIDE SEQUENCE [LARGE SCALE GENOMIC DNA]</scope>
    <source>
        <strain evidence="20">MV-1</strain>
    </source>
</reference>
<dbReference type="Gene3D" id="3.90.79.10">
    <property type="entry name" value="Nucleoside Triphosphate Pyrophosphohydrolase"/>
    <property type="match status" value="1"/>
</dbReference>
<dbReference type="GO" id="GO:0046872">
    <property type="term" value="F:metal ion binding"/>
    <property type="evidence" value="ECO:0007669"/>
    <property type="project" value="UniProtKB-KW"/>
</dbReference>
<dbReference type="FunFam" id="3.90.79.10:FF:000014">
    <property type="entry name" value="8-oxo-dGTP diphosphatase MutT"/>
    <property type="match status" value="1"/>
</dbReference>
<comment type="caution">
    <text evidence="19">The sequence shown here is derived from an EMBL/GenBank/DDBJ whole genome shotgun (WGS) entry which is preliminary data.</text>
</comment>
<keyword evidence="6" id="KW-0227">DNA damage</keyword>
<comment type="similarity">
    <text evidence="2">Belongs to the Nudix hydrolase family.</text>
</comment>
<proteinExistence type="inferred from homology"/>
<dbReference type="Proteomes" id="UP000095347">
    <property type="component" value="Unassembled WGS sequence"/>
</dbReference>
<dbReference type="InterPro" id="IPR015797">
    <property type="entry name" value="NUDIX_hydrolase-like_dom_sf"/>
</dbReference>
<dbReference type="PANTHER" id="PTHR47707">
    <property type="entry name" value="8-OXO-DGTP DIPHOSPHATASE"/>
    <property type="match status" value="1"/>
</dbReference>
<keyword evidence="20" id="KW-1185">Reference proteome</keyword>
<gene>
    <name evidence="19" type="ORF">BEN30_15480</name>
</gene>
<dbReference type="PROSITE" id="PS51462">
    <property type="entry name" value="NUDIX"/>
    <property type="match status" value="1"/>
</dbReference>
<evidence type="ECO:0000256" key="4">
    <source>
        <dbReference type="ARBA" id="ARBA00022705"/>
    </source>
</evidence>
<evidence type="ECO:0000256" key="11">
    <source>
        <dbReference type="ARBA" id="ARBA00036904"/>
    </source>
</evidence>
<dbReference type="Gene3D" id="3.40.630.30">
    <property type="match status" value="1"/>
</dbReference>
<evidence type="ECO:0000256" key="7">
    <source>
        <dbReference type="ARBA" id="ARBA00022801"/>
    </source>
</evidence>
<name>A0A1E5Q4K3_9PROT</name>
<evidence type="ECO:0000256" key="3">
    <source>
        <dbReference type="ARBA" id="ARBA00022457"/>
    </source>
</evidence>
<dbReference type="GO" id="GO:0044716">
    <property type="term" value="F:8-oxo-GDP phosphatase activity"/>
    <property type="evidence" value="ECO:0007669"/>
    <property type="project" value="TreeGrafter"/>
</dbReference>
<dbReference type="InterPro" id="IPR000086">
    <property type="entry name" value="NUDIX_hydrolase_dom"/>
</dbReference>
<dbReference type="PANTHER" id="PTHR47707:SF1">
    <property type="entry name" value="NUDIX HYDROLASE FAMILY PROTEIN"/>
    <property type="match status" value="1"/>
</dbReference>
<dbReference type="GO" id="GO:0035539">
    <property type="term" value="F:8-oxo-7,8-dihydrodeoxyguanosine triphosphate pyrophosphatase activity"/>
    <property type="evidence" value="ECO:0007669"/>
    <property type="project" value="UniProtKB-EC"/>
</dbReference>
<evidence type="ECO:0000256" key="5">
    <source>
        <dbReference type="ARBA" id="ARBA00022723"/>
    </source>
</evidence>
<dbReference type="GO" id="GO:0016747">
    <property type="term" value="F:acyltransferase activity, transferring groups other than amino-acyl groups"/>
    <property type="evidence" value="ECO:0007669"/>
    <property type="project" value="InterPro"/>
</dbReference>
<protein>
    <recommendedName>
        <fullName evidence="13">8-oxo-dGTP diphosphatase</fullName>
        <ecNumber evidence="12">3.6.1.55</ecNumber>
    </recommendedName>
    <alternativeName>
        <fullName evidence="16">7,8-dihydro-8-oxoguanine-triphosphatase</fullName>
    </alternativeName>
    <alternativeName>
        <fullName evidence="15">Mutator protein MutT</fullName>
    </alternativeName>
    <alternativeName>
        <fullName evidence="14">dGTP pyrophosphohydrolase</fullName>
    </alternativeName>
</protein>
<evidence type="ECO:0000256" key="15">
    <source>
        <dbReference type="ARBA" id="ARBA00041979"/>
    </source>
</evidence>
<keyword evidence="9" id="KW-0234">DNA repair</keyword>
<dbReference type="PROSITE" id="PS00893">
    <property type="entry name" value="NUDIX_BOX"/>
    <property type="match status" value="1"/>
</dbReference>
<feature type="domain" description="Nudix hydrolase" evidence="18">
    <location>
        <begin position="189"/>
        <end position="317"/>
    </location>
</feature>
<keyword evidence="7" id="KW-0378">Hydrolase</keyword>
<evidence type="ECO:0000256" key="14">
    <source>
        <dbReference type="ARBA" id="ARBA00041592"/>
    </source>
</evidence>
<evidence type="ECO:0000259" key="17">
    <source>
        <dbReference type="PROSITE" id="PS51186"/>
    </source>
</evidence>
<comment type="catalytic activity">
    <reaction evidence="11">
        <text>8-oxo-GTP + H2O = 8-oxo-GMP + diphosphate + H(+)</text>
        <dbReference type="Rhea" id="RHEA:67616"/>
        <dbReference type="ChEBI" id="CHEBI:15377"/>
        <dbReference type="ChEBI" id="CHEBI:15378"/>
        <dbReference type="ChEBI" id="CHEBI:33019"/>
        <dbReference type="ChEBI" id="CHEBI:143553"/>
        <dbReference type="ChEBI" id="CHEBI:145694"/>
    </reaction>
</comment>
<keyword evidence="3" id="KW-0515">Mutator protein</keyword>
<comment type="catalytic activity">
    <reaction evidence="10">
        <text>8-oxo-dGTP + H2O = 8-oxo-dGMP + diphosphate + H(+)</text>
        <dbReference type="Rhea" id="RHEA:31575"/>
        <dbReference type="ChEBI" id="CHEBI:15377"/>
        <dbReference type="ChEBI" id="CHEBI:15378"/>
        <dbReference type="ChEBI" id="CHEBI:33019"/>
        <dbReference type="ChEBI" id="CHEBI:63224"/>
        <dbReference type="ChEBI" id="CHEBI:77896"/>
        <dbReference type="EC" id="3.6.1.55"/>
    </reaction>
</comment>
<keyword evidence="4" id="KW-0235">DNA replication</keyword>
<feature type="domain" description="N-acetyltransferase" evidence="17">
    <location>
        <begin position="17"/>
        <end position="176"/>
    </location>
</feature>
<dbReference type="GO" id="GO:0008413">
    <property type="term" value="F:8-oxo-7,8-dihydroguanosine triphosphate pyrophosphatase activity"/>
    <property type="evidence" value="ECO:0007669"/>
    <property type="project" value="TreeGrafter"/>
</dbReference>
<dbReference type="InterPro" id="IPR029119">
    <property type="entry name" value="MutY_C"/>
</dbReference>
<dbReference type="EC" id="3.6.1.55" evidence="12"/>
<dbReference type="AlphaFoldDB" id="A0A1E5Q4K3"/>
<dbReference type="Pfam" id="PF14815">
    <property type="entry name" value="NUDIX_4"/>
    <property type="match status" value="1"/>
</dbReference>
<dbReference type="InterPro" id="IPR020476">
    <property type="entry name" value="Nudix_hydrolase"/>
</dbReference>
<dbReference type="InterPro" id="IPR000182">
    <property type="entry name" value="GNAT_dom"/>
</dbReference>
<comment type="cofactor">
    <cofactor evidence="1">
        <name>Mg(2+)</name>
        <dbReference type="ChEBI" id="CHEBI:18420"/>
    </cofactor>
</comment>
<dbReference type="Pfam" id="PF13302">
    <property type="entry name" value="Acetyltransf_3"/>
    <property type="match status" value="1"/>
</dbReference>
<evidence type="ECO:0000259" key="18">
    <source>
        <dbReference type="PROSITE" id="PS51462"/>
    </source>
</evidence>
<dbReference type="SUPFAM" id="SSF55729">
    <property type="entry name" value="Acyl-CoA N-acyltransferases (Nat)"/>
    <property type="match status" value="1"/>
</dbReference>
<dbReference type="GO" id="GO:0044715">
    <property type="term" value="F:8-oxo-dGDP phosphatase activity"/>
    <property type="evidence" value="ECO:0007669"/>
    <property type="project" value="TreeGrafter"/>
</dbReference>
<evidence type="ECO:0000256" key="10">
    <source>
        <dbReference type="ARBA" id="ARBA00035861"/>
    </source>
</evidence>
<dbReference type="GO" id="GO:0006260">
    <property type="term" value="P:DNA replication"/>
    <property type="evidence" value="ECO:0007669"/>
    <property type="project" value="UniProtKB-KW"/>
</dbReference>
<evidence type="ECO:0000256" key="12">
    <source>
        <dbReference type="ARBA" id="ARBA00038905"/>
    </source>
</evidence>
<evidence type="ECO:0000256" key="9">
    <source>
        <dbReference type="ARBA" id="ARBA00023204"/>
    </source>
</evidence>
<dbReference type="InterPro" id="IPR020084">
    <property type="entry name" value="NUDIX_hydrolase_CS"/>
</dbReference>
<keyword evidence="5" id="KW-0479">Metal-binding</keyword>
<evidence type="ECO:0000256" key="13">
    <source>
        <dbReference type="ARBA" id="ARBA00040794"/>
    </source>
</evidence>
<accession>A0A1E5Q4K3</accession>
<dbReference type="STRING" id="28181.BEN30_15480"/>
<keyword evidence="8" id="KW-0460">Magnesium</keyword>
<evidence type="ECO:0000313" key="20">
    <source>
        <dbReference type="Proteomes" id="UP000095347"/>
    </source>
</evidence>
<dbReference type="InterPro" id="IPR047127">
    <property type="entry name" value="MutT-like"/>
</dbReference>
<dbReference type="CDD" id="cd03425">
    <property type="entry name" value="NUDIX_MutT_NudA_like"/>
    <property type="match status" value="1"/>
</dbReference>
<evidence type="ECO:0000256" key="1">
    <source>
        <dbReference type="ARBA" id="ARBA00001946"/>
    </source>
</evidence>
<evidence type="ECO:0000256" key="16">
    <source>
        <dbReference type="ARBA" id="ARBA00042798"/>
    </source>
</evidence>
<dbReference type="InterPro" id="IPR016181">
    <property type="entry name" value="Acyl_CoA_acyltransferase"/>
</dbReference>
<dbReference type="PRINTS" id="PR00502">
    <property type="entry name" value="NUDIXFAMILY"/>
</dbReference>
<dbReference type="SUPFAM" id="SSF55811">
    <property type="entry name" value="Nudix"/>
    <property type="match status" value="1"/>
</dbReference>
<evidence type="ECO:0000256" key="6">
    <source>
        <dbReference type="ARBA" id="ARBA00022763"/>
    </source>
</evidence>
<evidence type="ECO:0000256" key="8">
    <source>
        <dbReference type="ARBA" id="ARBA00022842"/>
    </source>
</evidence>
<evidence type="ECO:0000256" key="2">
    <source>
        <dbReference type="ARBA" id="ARBA00005582"/>
    </source>
</evidence>
<sequence>MAAFQAANIHVLEAPRLILRRLVDTDVPALVELAGAWEVARYTALIPHPYTPTDAQAFIAGAMEDRANNSRHVFAIQRRIEGDLIGCIEVNMGTGGETFGYWLGVPFWGQGYGTEAAQAMVRFAFDRADKTELAAAVHPDNTASARVLEKAGFSYSHTSNNLPGRCSSIEARIFTQSAQDWFAREAAKPKLLVVAVALIDVDGRVLMAKRPIGKSMAGLWEFPGGKVHDDETPESALVRELKEELDIDISESCLAAFTFASHAYESFHLMMPLYLCRTWKGTPTPVEGQELAWVQPMRLNQLPMPPADIPMVALLMDYL</sequence>
<dbReference type="GO" id="GO:0006281">
    <property type="term" value="P:DNA repair"/>
    <property type="evidence" value="ECO:0007669"/>
    <property type="project" value="UniProtKB-KW"/>
</dbReference>